<name>A0A951IU64_9BACT</name>
<protein>
    <recommendedName>
        <fullName evidence="3">DAC domain-containing protein</fullName>
    </recommendedName>
</protein>
<dbReference type="InterPro" id="IPR036888">
    <property type="entry name" value="DNA_integrity_DisA_N_sf"/>
</dbReference>
<proteinExistence type="predicted"/>
<evidence type="ECO:0008006" key="3">
    <source>
        <dbReference type="Google" id="ProtNLM"/>
    </source>
</evidence>
<comment type="caution">
    <text evidence="1">The sequence shown here is derived from an EMBL/GenBank/DDBJ whole genome shotgun (WGS) entry which is preliminary data.</text>
</comment>
<organism evidence="1 2">
    <name type="scientific">Arthrospiribacter ruber</name>
    <dbReference type="NCBI Taxonomy" id="2487934"/>
    <lineage>
        <taxon>Bacteria</taxon>
        <taxon>Pseudomonadati</taxon>
        <taxon>Bacteroidota</taxon>
        <taxon>Cytophagia</taxon>
        <taxon>Cytophagales</taxon>
        <taxon>Cyclobacteriaceae</taxon>
        <taxon>Arthrospiribacter</taxon>
    </lineage>
</organism>
<sequence length="437" mass="50287">MEIGDLKNFSNFKRDALGILINHLEDFISAEITCYLYPIKQLKKQYNIVIEENPKRGVYQLDENNVIIIPKVYHNKDIIARIAFSIKKPNVSIDKKIFNVLEGAISKNLSRAYIFGFRETIQYFDDGLIEKVIANYFSKGYYNPSRIIYLLNYFHKLRTTSFEGQFFSTGMILTRAGHAFGEKHNQNRSGKAHALISQQELEGHSIERRFWFMVDGKQSYFLCNRSMTITHLFNLTAEKESEFNYINSLTLSKTLKGGDVLLRIESEKELSVITSEGIEFIYQENKWKYRNYNYIEKLIKSNISFNESSYNHLIFYILYCSKHGISSIIWIPEDLQDVNIILKTKNRLFRNDINVDNRDYSNLIIRFLSSDGATIIDSNGNICYYGCIADLSKTKIKGVQGTGENAAGALSCNGISIKISQDGTIKLYLSPSCKIII</sequence>
<keyword evidence="2" id="KW-1185">Reference proteome</keyword>
<gene>
    <name evidence="1" type="ORF">EGN73_06665</name>
</gene>
<dbReference type="Proteomes" id="UP000727490">
    <property type="component" value="Unassembled WGS sequence"/>
</dbReference>
<evidence type="ECO:0000313" key="2">
    <source>
        <dbReference type="Proteomes" id="UP000727490"/>
    </source>
</evidence>
<evidence type="ECO:0000313" key="1">
    <source>
        <dbReference type="EMBL" id="MBW3467495.1"/>
    </source>
</evidence>
<dbReference type="EMBL" id="RPHB01000003">
    <property type="protein sequence ID" value="MBW3467495.1"/>
    <property type="molecule type" value="Genomic_DNA"/>
</dbReference>
<reference evidence="1 2" key="1">
    <citation type="journal article" date="2020" name="Syst. Appl. Microbiol.">
        <title>Arthrospiribacter ruber gen. nov., sp. nov., a novel bacterium isolated from Arthrospira cultures.</title>
        <authorList>
            <person name="Waleron M."/>
            <person name="Misztak A."/>
            <person name="Waleron M.M."/>
            <person name="Furmaniak M."/>
            <person name="Mrozik A."/>
            <person name="Waleron K."/>
        </authorList>
    </citation>
    <scope>NUCLEOTIDE SEQUENCE [LARGE SCALE GENOMIC DNA]</scope>
    <source>
        <strain evidence="1 2">DPMB0001</strain>
    </source>
</reference>
<accession>A0A951IU64</accession>
<dbReference type="Gene3D" id="3.40.1700.10">
    <property type="entry name" value="DNA integrity scanning protein, DisA, N-terminal domain"/>
    <property type="match status" value="1"/>
</dbReference>
<dbReference type="AlphaFoldDB" id="A0A951IU64"/>